<evidence type="ECO:0000313" key="3">
    <source>
        <dbReference type="Proteomes" id="UP001413721"/>
    </source>
</evidence>
<organism evidence="2 3">
    <name type="scientific">Tistrella arctica</name>
    <dbReference type="NCBI Taxonomy" id="3133430"/>
    <lineage>
        <taxon>Bacteria</taxon>
        <taxon>Pseudomonadati</taxon>
        <taxon>Pseudomonadota</taxon>
        <taxon>Alphaproteobacteria</taxon>
        <taxon>Geminicoccales</taxon>
        <taxon>Geminicoccaceae</taxon>
        <taxon>Tistrella</taxon>
    </lineage>
</organism>
<reference evidence="2 3" key="1">
    <citation type="submission" date="2024-03" db="EMBL/GenBank/DDBJ databases">
        <title>High-quality draft genome sequencing of Tistrella sp. BH-R2-4.</title>
        <authorList>
            <person name="Dong C."/>
        </authorList>
    </citation>
    <scope>NUCLEOTIDE SEQUENCE [LARGE SCALE GENOMIC DNA]</scope>
    <source>
        <strain evidence="2 3">BH-R2-4</strain>
    </source>
</reference>
<evidence type="ECO:0008006" key="4">
    <source>
        <dbReference type="Google" id="ProtNLM"/>
    </source>
</evidence>
<feature type="region of interest" description="Disordered" evidence="1">
    <location>
        <begin position="1"/>
        <end position="22"/>
    </location>
</feature>
<proteinExistence type="predicted"/>
<evidence type="ECO:0000256" key="1">
    <source>
        <dbReference type="SAM" id="MobiDB-lite"/>
    </source>
</evidence>
<keyword evidence="3" id="KW-1185">Reference proteome</keyword>
<accession>A0ABU9YPP8</accession>
<dbReference type="InterPro" id="IPR056470">
    <property type="entry name" value="BesD/HalB-like"/>
</dbReference>
<comment type="caution">
    <text evidence="2">The sequence shown here is derived from an EMBL/GenBank/DDBJ whole genome shotgun (WGS) entry which is preliminary data.</text>
</comment>
<dbReference type="Pfam" id="PF23169">
    <property type="entry name" value="HalD"/>
    <property type="match status" value="1"/>
</dbReference>
<dbReference type="EMBL" id="JBBKTW010000008">
    <property type="protein sequence ID" value="MEN2990775.1"/>
    <property type="molecule type" value="Genomic_DNA"/>
</dbReference>
<evidence type="ECO:0000313" key="2">
    <source>
        <dbReference type="EMBL" id="MEN2990775.1"/>
    </source>
</evidence>
<dbReference type="Proteomes" id="UP001413721">
    <property type="component" value="Unassembled WGS sequence"/>
</dbReference>
<dbReference type="Gene3D" id="2.60.120.620">
    <property type="entry name" value="q2cbj1_9rhob like domain"/>
    <property type="match status" value="1"/>
</dbReference>
<dbReference type="SUPFAM" id="SSF51197">
    <property type="entry name" value="Clavaminate synthase-like"/>
    <property type="match status" value="1"/>
</dbReference>
<gene>
    <name evidence="2" type="ORF">WG926_20845</name>
</gene>
<sequence length="296" mass="32944">MSSAAADYPTNGHPTNGHPTGRMLIDPADIDRLIADRIAEVVTDEVLAGWRRRFLAEGLVVVSEICPPEVMAALRADVEALIDGYAVRRHIRLPTTSNTPRRLRSVKRGYIAEHSLLIPTLYRAAPLLALASRIAGEEVVLCPYDEEQFVISRMNQPGDTHGWHWDDYAYGMVWVLEAPAVQDGGFIQCVPGTRWDKNDPRLFETLCRHPIRSYGLTSGDIYFLRSDTTLHSVYPLQNPTQRTIVNLAWASVADWSREIDHETTEMVYTDLDAAPGLDAPANDLAADDVAGSERQP</sequence>
<protein>
    <recommendedName>
        <fullName evidence="4">ArpA protein</fullName>
    </recommendedName>
</protein>
<dbReference type="RefSeq" id="WP_345938194.1">
    <property type="nucleotide sequence ID" value="NZ_JBBKTW010000008.1"/>
</dbReference>
<name>A0ABU9YPP8_9PROT</name>